<gene>
    <name evidence="2" type="ORF">UFOVP1021_37</name>
</gene>
<accession>A0A6J5Q7X7</accession>
<protein>
    <submittedName>
        <fullName evidence="2">Uncharacterized protein</fullName>
    </submittedName>
</protein>
<keyword evidence="1" id="KW-0175">Coiled coil</keyword>
<organism evidence="2">
    <name type="scientific">uncultured Caudovirales phage</name>
    <dbReference type="NCBI Taxonomy" id="2100421"/>
    <lineage>
        <taxon>Viruses</taxon>
        <taxon>Duplodnaviria</taxon>
        <taxon>Heunggongvirae</taxon>
        <taxon>Uroviricota</taxon>
        <taxon>Caudoviricetes</taxon>
        <taxon>Peduoviridae</taxon>
        <taxon>Maltschvirus</taxon>
        <taxon>Maltschvirus maltsch</taxon>
    </lineage>
</organism>
<reference evidence="2" key="1">
    <citation type="submission" date="2020-05" db="EMBL/GenBank/DDBJ databases">
        <authorList>
            <person name="Chiriac C."/>
            <person name="Salcher M."/>
            <person name="Ghai R."/>
            <person name="Kavagutti S V."/>
        </authorList>
    </citation>
    <scope>NUCLEOTIDE SEQUENCE</scope>
</reference>
<name>A0A6J5Q7X7_9CAUD</name>
<feature type="coiled-coil region" evidence="1">
    <location>
        <begin position="353"/>
        <end position="380"/>
    </location>
</feature>
<evidence type="ECO:0000256" key="1">
    <source>
        <dbReference type="SAM" id="Coils"/>
    </source>
</evidence>
<sequence length="427" mass="45728">MSANTNVGNLSVGISVQSAQLQAGLAAAVAQTQAAGAQMQSAIAVQPSSANDMVKHRNFALLQASRGLQDFQAAGLMGVVNNVEGVAMSVARAMGKSTDAAAGFAGKLTLVAVAVQVIMPLVQKAVTEISSVLGLIDSNLEKSQKSVKGMMGGGMAINAIANAHKTNSEFLQSRDDRQSTFSFLQSESSALANNMRRALEATAEMSKAMQMSAIAAKEVKYLSRGSTAENDQTTQQQADETRNKAIFQSAVNLFGGGDNLRTKVESEARRAGMNKAEARTLYGGFAEGDIGATNKIESLIDLGAERAKLNNQDIERNMDTLKSQFLEEETIRKEYNRDIESNMNEQIGVFKAIKQREEEIKGLQDKAADVRGRISDLMDQRARSEIVGASDVFGRNLNAGQNDPVVIAIEKQTEELKTLTREIATLG</sequence>
<evidence type="ECO:0000313" key="2">
    <source>
        <dbReference type="EMBL" id="CAB4178477.1"/>
    </source>
</evidence>
<proteinExistence type="predicted"/>
<dbReference type="EMBL" id="LR796967">
    <property type="protein sequence ID" value="CAB4178477.1"/>
    <property type="molecule type" value="Genomic_DNA"/>
</dbReference>